<reference evidence="2 3" key="1">
    <citation type="submission" date="2022-12" db="EMBL/GenBank/DDBJ databases">
        <title>Dasania phycosphaerae sp. nov., isolated from particulate material of the south coast of Korea.</title>
        <authorList>
            <person name="Jiang Y."/>
        </authorList>
    </citation>
    <scope>NUCLEOTIDE SEQUENCE [LARGE SCALE GENOMIC DNA]</scope>
    <source>
        <strain evidence="2 3">GY-19</strain>
    </source>
</reference>
<comment type="caution">
    <text evidence="2">The sequence shown here is derived from an EMBL/GenBank/DDBJ whole genome shotgun (WGS) entry which is preliminary data.</text>
</comment>
<dbReference type="InterPro" id="IPR014878">
    <property type="entry name" value="THAP4-like_heme-bd"/>
</dbReference>
<protein>
    <submittedName>
        <fullName evidence="2">Heme-binding beta-barrel domain-containing protein</fullName>
    </submittedName>
</protein>
<evidence type="ECO:0000313" key="3">
    <source>
        <dbReference type="Proteomes" id="UP001069090"/>
    </source>
</evidence>
<organism evidence="2 3">
    <name type="scientific">Dasania phycosphaerae</name>
    <dbReference type="NCBI Taxonomy" id="2950436"/>
    <lineage>
        <taxon>Bacteria</taxon>
        <taxon>Pseudomonadati</taxon>
        <taxon>Pseudomonadota</taxon>
        <taxon>Gammaproteobacteria</taxon>
        <taxon>Cellvibrionales</taxon>
        <taxon>Spongiibacteraceae</taxon>
        <taxon>Dasania</taxon>
    </lineage>
</organism>
<dbReference type="Pfam" id="PF08768">
    <property type="entry name" value="THAP4_heme-bd"/>
    <property type="match status" value="1"/>
</dbReference>
<proteinExistence type="predicted"/>
<accession>A0A9J6RIC1</accession>
<dbReference type="Proteomes" id="UP001069090">
    <property type="component" value="Unassembled WGS sequence"/>
</dbReference>
<evidence type="ECO:0000313" key="2">
    <source>
        <dbReference type="EMBL" id="MCZ0864114.1"/>
    </source>
</evidence>
<keyword evidence="3" id="KW-1185">Reference proteome</keyword>
<gene>
    <name evidence="2" type="ORF">O0V09_02810</name>
</gene>
<feature type="domain" description="THAP4-like heme-binding" evidence="1">
    <location>
        <begin position="7"/>
        <end position="181"/>
    </location>
</feature>
<dbReference type="InterPro" id="IPR012674">
    <property type="entry name" value="Calycin"/>
</dbReference>
<dbReference type="EMBL" id="JAPTGG010000002">
    <property type="protein sequence ID" value="MCZ0864114.1"/>
    <property type="molecule type" value="Genomic_DNA"/>
</dbReference>
<sequence>MHKHVDYGPLTTLIGEWRGDQGVDISPEPDGTEHNPYYETIVFSPACDTDNAEEQCLVAVHYRQTVRRKSNDEVFHDQTGYWIWDAAANKMMQSLAIPRGVCILAGSEPLTETSNSFTVSADISNPAYTIVQSPFMQHKAKTTAYSHTLQVHGDRLQYSQSIMLDIYGRVFEHKDENVLQRVTAPASN</sequence>
<evidence type="ECO:0000259" key="1">
    <source>
        <dbReference type="Pfam" id="PF08768"/>
    </source>
</evidence>
<name>A0A9J6RIC1_9GAMM</name>
<dbReference type="SUPFAM" id="SSF50814">
    <property type="entry name" value="Lipocalins"/>
    <property type="match status" value="1"/>
</dbReference>
<dbReference type="Gene3D" id="2.40.128.20">
    <property type="match status" value="1"/>
</dbReference>
<dbReference type="AlphaFoldDB" id="A0A9J6RIC1"/>
<dbReference type="RefSeq" id="WP_258330271.1">
    <property type="nucleotide sequence ID" value="NZ_JAPTGG010000002.1"/>
</dbReference>